<evidence type="ECO:0000256" key="1">
    <source>
        <dbReference type="SAM" id="MobiDB-lite"/>
    </source>
</evidence>
<dbReference type="STRING" id="1193713.GCA_001636315_02271"/>
<feature type="transmembrane region" description="Helical" evidence="2">
    <location>
        <begin position="5"/>
        <end position="23"/>
    </location>
</feature>
<dbReference type="OrthoDB" id="9779183at2"/>
<keyword evidence="2" id="KW-1133">Transmembrane helix</keyword>
<organism evidence="4 5">
    <name type="scientific">Neobacillus mesonae</name>
    <dbReference type="NCBI Taxonomy" id="1193713"/>
    <lineage>
        <taxon>Bacteria</taxon>
        <taxon>Bacillati</taxon>
        <taxon>Bacillota</taxon>
        <taxon>Bacilli</taxon>
        <taxon>Bacillales</taxon>
        <taxon>Bacillaceae</taxon>
        <taxon>Neobacillus</taxon>
    </lineage>
</organism>
<feature type="domain" description="Flavinylation-associated cytochrome" evidence="3">
    <location>
        <begin position="77"/>
        <end position="134"/>
    </location>
</feature>
<feature type="transmembrane region" description="Helical" evidence="2">
    <location>
        <begin position="155"/>
        <end position="174"/>
    </location>
</feature>
<dbReference type="AlphaFoldDB" id="A0A3T0I593"/>
<dbReference type="Pfam" id="PF14358">
    <property type="entry name" value="DUF4405"/>
    <property type="match status" value="1"/>
</dbReference>
<dbReference type="Proteomes" id="UP000282892">
    <property type="component" value="Chromosome"/>
</dbReference>
<feature type="region of interest" description="Disordered" evidence="1">
    <location>
        <begin position="185"/>
        <end position="217"/>
    </location>
</feature>
<evidence type="ECO:0000259" key="3">
    <source>
        <dbReference type="Pfam" id="PF14358"/>
    </source>
</evidence>
<feature type="transmembrane region" description="Helical" evidence="2">
    <location>
        <begin position="114"/>
        <end position="134"/>
    </location>
</feature>
<keyword evidence="2" id="KW-0472">Membrane</keyword>
<feature type="transmembrane region" description="Helical" evidence="2">
    <location>
        <begin position="35"/>
        <end position="54"/>
    </location>
</feature>
<feature type="transmembrane region" description="Helical" evidence="2">
    <location>
        <begin position="75"/>
        <end position="94"/>
    </location>
</feature>
<evidence type="ECO:0000256" key="2">
    <source>
        <dbReference type="SAM" id="Phobius"/>
    </source>
</evidence>
<keyword evidence="5" id="KW-1185">Reference proteome</keyword>
<evidence type="ECO:0000313" key="5">
    <source>
        <dbReference type="Proteomes" id="UP000282892"/>
    </source>
</evidence>
<dbReference type="RefSeq" id="WP_127489343.1">
    <property type="nucleotide sequence ID" value="NZ_CP022572.1"/>
</dbReference>
<feature type="transmembrane region" description="Helical" evidence="2">
    <location>
        <begin position="271"/>
        <end position="291"/>
    </location>
</feature>
<feature type="compositionally biased region" description="Low complexity" evidence="1">
    <location>
        <begin position="198"/>
        <end position="208"/>
    </location>
</feature>
<dbReference type="EMBL" id="CP022572">
    <property type="protein sequence ID" value="AZU64546.1"/>
    <property type="molecule type" value="Genomic_DNA"/>
</dbReference>
<proteinExistence type="predicted"/>
<dbReference type="KEGG" id="nmk:CHR53_26785"/>
<evidence type="ECO:0000313" key="4">
    <source>
        <dbReference type="EMBL" id="AZU64546.1"/>
    </source>
</evidence>
<reference evidence="4 5" key="1">
    <citation type="submission" date="2017-07" db="EMBL/GenBank/DDBJ databases">
        <title>The complete genome sequence of Bacillus mesonae strain H20-5, an efficient strain improving plant abiotic stress resistance.</title>
        <authorList>
            <person name="Kim S.Y."/>
            <person name="Song H."/>
            <person name="Sang M.K."/>
            <person name="Weon H.-Y."/>
            <person name="Song J."/>
        </authorList>
    </citation>
    <scope>NUCLEOTIDE SEQUENCE [LARGE SCALE GENOMIC DNA]</scope>
    <source>
        <strain evidence="4 5">H20-5</strain>
    </source>
</reference>
<protein>
    <recommendedName>
        <fullName evidence="3">Flavinylation-associated cytochrome domain-containing protein</fullName>
    </recommendedName>
</protein>
<name>A0A3T0I593_9BACI</name>
<dbReference type="InterPro" id="IPR025517">
    <property type="entry name" value="DUF4405"/>
</dbReference>
<keyword evidence="2" id="KW-0812">Transmembrane</keyword>
<accession>A0A3T0I593</accession>
<sequence length="307" mass="33398">MKKNYTKIVLDLMMAITFVLLMNPRVLNGLPFHEIAGLVIGVAILVHIGLNYHWVVNTTRKIFDHKLPGKTRFSFLLNVLLLISMAAVIISGILISRVVLPSFAVQQSHSIRGIHGFAADATLALVGLHIGVHWQWVMSVCKKAFKSKEGKLRKGVSASVVLSLAILAGGMQWFSSTAATNIGDFPPKQFQQGGPSLNGGDTDLNNGNQSNAFNSGPANSYNDRNANAFSSGQADTFNDGNANSFRGARDGDFREGKFHGREGHGGSSNPFLVVLNYFAMWAAIIIPTYFLEKLILRKKRNAKAALT</sequence>
<gene>
    <name evidence="4" type="ORF">CHR53_26785</name>
</gene>